<evidence type="ECO:0000313" key="2">
    <source>
        <dbReference type="Proteomes" id="UP000235392"/>
    </source>
</evidence>
<evidence type="ECO:0000313" key="1">
    <source>
        <dbReference type="EMBL" id="PLW43597.1"/>
    </source>
</evidence>
<gene>
    <name evidence="1" type="ORF">PCASD_11407</name>
</gene>
<name>A0A2N5V0Y2_9BASI</name>
<protein>
    <submittedName>
        <fullName evidence="1">Uncharacterized protein</fullName>
    </submittedName>
</protein>
<accession>A0A2N5V0Y2</accession>
<proteinExistence type="predicted"/>
<reference evidence="1 2" key="1">
    <citation type="submission" date="2017-11" db="EMBL/GenBank/DDBJ databases">
        <title>De novo assembly and phasing of dikaryotic genomes from two isolates of Puccinia coronata f. sp. avenae, the causal agent of oat crown rust.</title>
        <authorList>
            <person name="Miller M.E."/>
            <person name="Zhang Y."/>
            <person name="Omidvar V."/>
            <person name="Sperschneider J."/>
            <person name="Schwessinger B."/>
            <person name="Raley C."/>
            <person name="Palmer J.M."/>
            <person name="Garnica D."/>
            <person name="Upadhyaya N."/>
            <person name="Rathjen J."/>
            <person name="Taylor J.M."/>
            <person name="Park R.F."/>
            <person name="Dodds P.N."/>
            <person name="Hirsch C.D."/>
            <person name="Kianian S.F."/>
            <person name="Figueroa M."/>
        </authorList>
    </citation>
    <scope>NUCLEOTIDE SEQUENCE [LARGE SCALE GENOMIC DNA]</scope>
    <source>
        <strain evidence="1">12SD80</strain>
    </source>
</reference>
<dbReference type="Proteomes" id="UP000235392">
    <property type="component" value="Unassembled WGS sequence"/>
</dbReference>
<comment type="caution">
    <text evidence="1">The sequence shown here is derived from an EMBL/GenBank/DDBJ whole genome shotgun (WGS) entry which is preliminary data.</text>
</comment>
<dbReference type="AlphaFoldDB" id="A0A2N5V0Y2"/>
<organism evidence="1 2">
    <name type="scientific">Puccinia coronata f. sp. avenae</name>
    <dbReference type="NCBI Taxonomy" id="200324"/>
    <lineage>
        <taxon>Eukaryota</taxon>
        <taxon>Fungi</taxon>
        <taxon>Dikarya</taxon>
        <taxon>Basidiomycota</taxon>
        <taxon>Pucciniomycotina</taxon>
        <taxon>Pucciniomycetes</taxon>
        <taxon>Pucciniales</taxon>
        <taxon>Pucciniaceae</taxon>
        <taxon>Puccinia</taxon>
    </lineage>
</organism>
<sequence>MAPLYISLCQDPTRSQAQVESQPYRHPEQLLCINSRKNSLAIESTQFIQASALLEIEGLEKIN</sequence>
<dbReference type="EMBL" id="PGCI01000066">
    <property type="protein sequence ID" value="PLW43597.1"/>
    <property type="molecule type" value="Genomic_DNA"/>
</dbReference>